<reference evidence="1" key="1">
    <citation type="submission" date="2023-10" db="EMBL/GenBank/DDBJ databases">
        <authorList>
            <person name="Chen Y."/>
            <person name="Shah S."/>
            <person name="Dougan E. K."/>
            <person name="Thang M."/>
            <person name="Chan C."/>
        </authorList>
    </citation>
    <scope>NUCLEOTIDE SEQUENCE [LARGE SCALE GENOMIC DNA]</scope>
</reference>
<organism evidence="1 2">
    <name type="scientific">Prorocentrum cordatum</name>
    <dbReference type="NCBI Taxonomy" id="2364126"/>
    <lineage>
        <taxon>Eukaryota</taxon>
        <taxon>Sar</taxon>
        <taxon>Alveolata</taxon>
        <taxon>Dinophyceae</taxon>
        <taxon>Prorocentrales</taxon>
        <taxon>Prorocentraceae</taxon>
        <taxon>Prorocentrum</taxon>
    </lineage>
</organism>
<evidence type="ECO:0000313" key="1">
    <source>
        <dbReference type="EMBL" id="CAK0892103.1"/>
    </source>
</evidence>
<accession>A0ABN9X2E0</accession>
<keyword evidence="2" id="KW-1185">Reference proteome</keyword>
<sequence>MTLPGPFSTYSFFCEALRRGNSTYVVEWERLYSEAEKHGGLAIGDSGKAWLFFSRSGTPERQLADLRLKVGGDLTRDLGMIALQFQISKNESARYDQSRGYKQYNTRTGEEEYCDDVWNAERYWNEDDHWYDYDSGRDLDVERVLR</sequence>
<dbReference type="EMBL" id="CAUYUJ010019563">
    <property type="protein sequence ID" value="CAK0892103.1"/>
    <property type="molecule type" value="Genomic_DNA"/>
</dbReference>
<dbReference type="Proteomes" id="UP001189429">
    <property type="component" value="Unassembled WGS sequence"/>
</dbReference>
<name>A0ABN9X2E0_9DINO</name>
<evidence type="ECO:0000313" key="2">
    <source>
        <dbReference type="Proteomes" id="UP001189429"/>
    </source>
</evidence>
<comment type="caution">
    <text evidence="1">The sequence shown here is derived from an EMBL/GenBank/DDBJ whole genome shotgun (WGS) entry which is preliminary data.</text>
</comment>
<protein>
    <submittedName>
        <fullName evidence="1">Uncharacterized protein</fullName>
    </submittedName>
</protein>
<gene>
    <name evidence="1" type="ORF">PCOR1329_LOCUS71840</name>
</gene>
<proteinExistence type="predicted"/>